<dbReference type="PROSITE" id="PS50801">
    <property type="entry name" value="STAS"/>
    <property type="match status" value="1"/>
</dbReference>
<name>A0A285E5S9_9ACTN</name>
<organism evidence="3 4">
    <name type="scientific">Geodermatophilus sabuli</name>
    <dbReference type="NCBI Taxonomy" id="1564158"/>
    <lineage>
        <taxon>Bacteria</taxon>
        <taxon>Bacillati</taxon>
        <taxon>Actinomycetota</taxon>
        <taxon>Actinomycetes</taxon>
        <taxon>Geodermatophilales</taxon>
        <taxon>Geodermatophilaceae</taxon>
        <taxon>Geodermatophilus</taxon>
    </lineage>
</organism>
<reference evidence="3 4" key="1">
    <citation type="submission" date="2017-09" db="EMBL/GenBank/DDBJ databases">
        <authorList>
            <person name="Ehlers B."/>
            <person name="Leendertz F.H."/>
        </authorList>
    </citation>
    <scope>NUCLEOTIDE SEQUENCE [LARGE SCALE GENOMIC DNA]</scope>
    <source>
        <strain evidence="3 4">DSM 46844</strain>
    </source>
</reference>
<feature type="compositionally biased region" description="Basic residues" evidence="1">
    <location>
        <begin position="154"/>
        <end position="167"/>
    </location>
</feature>
<keyword evidence="4" id="KW-1185">Reference proteome</keyword>
<dbReference type="InterPro" id="IPR036513">
    <property type="entry name" value="STAS_dom_sf"/>
</dbReference>
<dbReference type="Pfam" id="PF01740">
    <property type="entry name" value="STAS"/>
    <property type="match status" value="1"/>
</dbReference>
<evidence type="ECO:0000256" key="1">
    <source>
        <dbReference type="SAM" id="MobiDB-lite"/>
    </source>
</evidence>
<feature type="compositionally biased region" description="Low complexity" evidence="1">
    <location>
        <begin position="124"/>
        <end position="136"/>
    </location>
</feature>
<sequence>MAHLQVALVPAPDQVVVRITGDADATTVGRLTDALQQAAGLGTGRVVVDVAGTRFGDCSGLHALTVFTDALAPAGRQCRVVGAPAVTRQLVRSAGLADRLELDGPLGGEDRVRTGAPGLPDPLPSAESAEPAAGRRAVVRRQVRSGRRSEDRPARRRARQGAVRRWR</sequence>
<dbReference type="Gene3D" id="3.30.750.24">
    <property type="entry name" value="STAS domain"/>
    <property type="match status" value="1"/>
</dbReference>
<protein>
    <submittedName>
        <fullName evidence="3">Anti-anti-sigma factor</fullName>
    </submittedName>
</protein>
<evidence type="ECO:0000313" key="3">
    <source>
        <dbReference type="EMBL" id="SNX94367.1"/>
    </source>
</evidence>
<feature type="compositionally biased region" description="Basic and acidic residues" evidence="1">
    <location>
        <begin position="102"/>
        <end position="113"/>
    </location>
</feature>
<accession>A0A285E5S9</accession>
<dbReference type="RefSeq" id="WP_172442200.1">
    <property type="nucleotide sequence ID" value="NZ_JACHXB010000001.1"/>
</dbReference>
<feature type="domain" description="STAS" evidence="2">
    <location>
        <begin position="4"/>
        <end position="101"/>
    </location>
</feature>
<dbReference type="SUPFAM" id="SSF52091">
    <property type="entry name" value="SpoIIaa-like"/>
    <property type="match status" value="1"/>
</dbReference>
<evidence type="ECO:0000259" key="2">
    <source>
        <dbReference type="PROSITE" id="PS50801"/>
    </source>
</evidence>
<gene>
    <name evidence="3" type="ORF">SAMN06893097_101158</name>
</gene>
<feature type="compositionally biased region" description="Basic residues" evidence="1">
    <location>
        <begin position="137"/>
        <end position="146"/>
    </location>
</feature>
<dbReference type="InterPro" id="IPR002645">
    <property type="entry name" value="STAS_dom"/>
</dbReference>
<dbReference type="EMBL" id="OBDO01000001">
    <property type="protein sequence ID" value="SNX94367.1"/>
    <property type="molecule type" value="Genomic_DNA"/>
</dbReference>
<dbReference type="AlphaFoldDB" id="A0A285E5S9"/>
<dbReference type="CDD" id="cd07043">
    <property type="entry name" value="STAS_anti-anti-sigma_factors"/>
    <property type="match status" value="1"/>
</dbReference>
<feature type="region of interest" description="Disordered" evidence="1">
    <location>
        <begin position="102"/>
        <end position="167"/>
    </location>
</feature>
<proteinExistence type="predicted"/>
<evidence type="ECO:0000313" key="4">
    <source>
        <dbReference type="Proteomes" id="UP000219514"/>
    </source>
</evidence>
<dbReference type="Proteomes" id="UP000219514">
    <property type="component" value="Unassembled WGS sequence"/>
</dbReference>